<evidence type="ECO:0000313" key="1">
    <source>
        <dbReference type="EMBL" id="MBF5060245.1"/>
    </source>
</evidence>
<accession>A0ABS0B1H3</accession>
<dbReference type="Proteomes" id="UP001194714">
    <property type="component" value="Unassembled WGS sequence"/>
</dbReference>
<evidence type="ECO:0000313" key="2">
    <source>
        <dbReference type="Proteomes" id="UP001194714"/>
    </source>
</evidence>
<sequence length="61" mass="7031">MLLKIIFTIPQAMNNNHKKDVCQTSKKKFPVRELFPIKLVKSSILETLLKHHPDIDKGGTF</sequence>
<name>A0ABS0B1H3_9BACT</name>
<dbReference type="EMBL" id="JAAEJV010000103">
    <property type="protein sequence ID" value="MBF5060245.1"/>
    <property type="molecule type" value="Genomic_DNA"/>
</dbReference>
<reference evidence="1 2" key="1">
    <citation type="submission" date="2020-01" db="EMBL/GenBank/DDBJ databases">
        <title>Draft genome sequence of Cand. Neptunochlamydia vexilliferae K9.</title>
        <authorList>
            <person name="Schulz F."/>
            <person name="Koestlbacher S."/>
            <person name="Wascher F."/>
            <person name="Pizzetti I."/>
            <person name="Horn M."/>
        </authorList>
    </citation>
    <scope>NUCLEOTIDE SEQUENCE [LARGE SCALE GENOMIC DNA]</scope>
    <source>
        <strain evidence="1 2">K9</strain>
    </source>
</reference>
<proteinExistence type="predicted"/>
<comment type="caution">
    <text evidence="1">The sequence shown here is derived from an EMBL/GenBank/DDBJ whole genome shotgun (WGS) entry which is preliminary data.</text>
</comment>
<keyword evidence="2" id="KW-1185">Reference proteome</keyword>
<protein>
    <submittedName>
        <fullName evidence="1">Uncharacterized protein</fullName>
    </submittedName>
</protein>
<gene>
    <name evidence="1" type="ORF">NEPTK9_001778</name>
</gene>
<organism evidence="1 2">
    <name type="scientific">Candidatus Neptunichlamydia vexilliferae</name>
    <dbReference type="NCBI Taxonomy" id="1651774"/>
    <lineage>
        <taxon>Bacteria</taxon>
        <taxon>Pseudomonadati</taxon>
        <taxon>Chlamydiota</taxon>
        <taxon>Chlamydiia</taxon>
        <taxon>Parachlamydiales</taxon>
        <taxon>Simkaniaceae</taxon>
        <taxon>Candidatus Neptunichlamydia</taxon>
    </lineage>
</organism>